<protein>
    <submittedName>
        <fullName evidence="8">MFS family permease</fullName>
    </submittedName>
</protein>
<gene>
    <name evidence="8" type="ORF">J2S04_001763</name>
</gene>
<dbReference type="InterPro" id="IPR011701">
    <property type="entry name" value="MFS"/>
</dbReference>
<keyword evidence="6 7" id="KW-0472">Membrane</keyword>
<dbReference type="EMBL" id="JAURUO010000008">
    <property type="protein sequence ID" value="MDP9728812.1"/>
    <property type="molecule type" value="Genomic_DNA"/>
</dbReference>
<keyword evidence="4 7" id="KW-0812">Transmembrane</keyword>
<dbReference type="Proteomes" id="UP001229209">
    <property type="component" value="Unassembled WGS sequence"/>
</dbReference>
<dbReference type="SUPFAM" id="SSF103473">
    <property type="entry name" value="MFS general substrate transporter"/>
    <property type="match status" value="1"/>
</dbReference>
<sequence>MMLLTDFGRAVLMALIPIASWVHMSVIPVVVFMAIMSGALAVFFSAAYTGMIPRIVAPEQLGRANGYFEAIESAAYALGPSLAGILTSKIGPSNTIGLDALSFVFSALSIMRNANLQKSEKKQPQHVMWRIGKHS</sequence>
<organism evidence="8 9">
    <name type="scientific">Alicyclobacillus tolerans</name>
    <dbReference type="NCBI Taxonomy" id="90970"/>
    <lineage>
        <taxon>Bacteria</taxon>
        <taxon>Bacillati</taxon>
        <taxon>Bacillota</taxon>
        <taxon>Bacilli</taxon>
        <taxon>Bacillales</taxon>
        <taxon>Alicyclobacillaceae</taxon>
        <taxon>Alicyclobacillus</taxon>
    </lineage>
</organism>
<dbReference type="PANTHER" id="PTHR43266">
    <property type="entry name" value="MACROLIDE-EFFLUX PROTEIN"/>
    <property type="match status" value="1"/>
</dbReference>
<evidence type="ECO:0000256" key="2">
    <source>
        <dbReference type="ARBA" id="ARBA00022448"/>
    </source>
</evidence>
<dbReference type="InterPro" id="IPR036259">
    <property type="entry name" value="MFS_trans_sf"/>
</dbReference>
<dbReference type="PANTHER" id="PTHR43266:SF2">
    <property type="entry name" value="MAJOR FACILITATOR SUPERFAMILY (MFS) PROFILE DOMAIN-CONTAINING PROTEIN"/>
    <property type="match status" value="1"/>
</dbReference>
<comment type="caution">
    <text evidence="8">The sequence shown here is derived from an EMBL/GenBank/DDBJ whole genome shotgun (WGS) entry which is preliminary data.</text>
</comment>
<keyword evidence="5 7" id="KW-1133">Transmembrane helix</keyword>
<evidence type="ECO:0000256" key="3">
    <source>
        <dbReference type="ARBA" id="ARBA00022475"/>
    </source>
</evidence>
<evidence type="ECO:0000256" key="7">
    <source>
        <dbReference type="SAM" id="Phobius"/>
    </source>
</evidence>
<dbReference type="Gene3D" id="1.20.1250.20">
    <property type="entry name" value="MFS general substrate transporter like domains"/>
    <property type="match status" value="1"/>
</dbReference>
<name>A0ABT9LX05_9BACL</name>
<dbReference type="Pfam" id="PF07690">
    <property type="entry name" value="MFS_1"/>
    <property type="match status" value="1"/>
</dbReference>
<proteinExistence type="predicted"/>
<evidence type="ECO:0000313" key="9">
    <source>
        <dbReference type="Proteomes" id="UP001229209"/>
    </source>
</evidence>
<accession>A0ABT9LX05</accession>
<evidence type="ECO:0000256" key="5">
    <source>
        <dbReference type="ARBA" id="ARBA00022989"/>
    </source>
</evidence>
<evidence type="ECO:0000256" key="4">
    <source>
        <dbReference type="ARBA" id="ARBA00022692"/>
    </source>
</evidence>
<feature type="transmembrane region" description="Helical" evidence="7">
    <location>
        <begin position="20"/>
        <end position="44"/>
    </location>
</feature>
<keyword evidence="9" id="KW-1185">Reference proteome</keyword>
<comment type="subcellular location">
    <subcellularLocation>
        <location evidence="1">Cell membrane</location>
        <topology evidence="1">Multi-pass membrane protein</topology>
    </subcellularLocation>
</comment>
<evidence type="ECO:0000256" key="1">
    <source>
        <dbReference type="ARBA" id="ARBA00004651"/>
    </source>
</evidence>
<keyword evidence="3" id="KW-1003">Cell membrane</keyword>
<evidence type="ECO:0000256" key="6">
    <source>
        <dbReference type="ARBA" id="ARBA00023136"/>
    </source>
</evidence>
<evidence type="ECO:0000313" key="8">
    <source>
        <dbReference type="EMBL" id="MDP9728812.1"/>
    </source>
</evidence>
<keyword evidence="2" id="KW-0813">Transport</keyword>
<reference evidence="8 9" key="1">
    <citation type="submission" date="2023-07" db="EMBL/GenBank/DDBJ databases">
        <title>Genomic Encyclopedia of Type Strains, Phase IV (KMG-IV): sequencing the most valuable type-strain genomes for metagenomic binning, comparative biology and taxonomic classification.</title>
        <authorList>
            <person name="Goeker M."/>
        </authorList>
    </citation>
    <scope>NUCLEOTIDE SEQUENCE [LARGE SCALE GENOMIC DNA]</scope>
    <source>
        <strain evidence="8 9">DSM 25924</strain>
    </source>
</reference>